<dbReference type="AlphaFoldDB" id="A0A8J2FTI2"/>
<accession>A0A8J2FTI2</accession>
<reference evidence="1" key="1">
    <citation type="submission" date="2021-02" db="EMBL/GenBank/DDBJ databases">
        <authorList>
            <person name="Cremers G."/>
            <person name="Picone N."/>
        </authorList>
    </citation>
    <scope>NUCLEOTIDE SEQUENCE</scope>
    <source>
        <strain evidence="1">PQ17</strain>
    </source>
</reference>
<evidence type="ECO:0000313" key="2">
    <source>
        <dbReference type="Proteomes" id="UP000663859"/>
    </source>
</evidence>
<evidence type="ECO:0000313" key="1">
    <source>
        <dbReference type="EMBL" id="CAF0702553.1"/>
    </source>
</evidence>
<proteinExistence type="predicted"/>
<gene>
    <name evidence="1" type="ORF">MPNT_50113</name>
</gene>
<organism evidence="1 2">
    <name type="scientific">Candidatus Methylacidithermus pantelleriae</name>
    <dbReference type="NCBI Taxonomy" id="2744239"/>
    <lineage>
        <taxon>Bacteria</taxon>
        <taxon>Pseudomonadati</taxon>
        <taxon>Verrucomicrobiota</taxon>
        <taxon>Methylacidiphilae</taxon>
        <taxon>Methylacidiphilales</taxon>
        <taxon>Methylacidiphilaceae</taxon>
        <taxon>Candidatus Methylacidithermus</taxon>
    </lineage>
</organism>
<dbReference type="Proteomes" id="UP000663859">
    <property type="component" value="Unassembled WGS sequence"/>
</dbReference>
<name>A0A8J2FTI2_9BACT</name>
<sequence length="72" mass="8013">MCERKGVAGVCRVSRCGPVWVTRRLAGAVGIDTNEDHLGLAETDRVGDLVRIRRIGRNLEGKSEEQAKKLFY</sequence>
<dbReference type="EMBL" id="CAJNOB010000045">
    <property type="protein sequence ID" value="CAF0702553.1"/>
    <property type="molecule type" value="Genomic_DNA"/>
</dbReference>
<comment type="caution">
    <text evidence="1">The sequence shown here is derived from an EMBL/GenBank/DDBJ whole genome shotgun (WGS) entry which is preliminary data.</text>
</comment>
<protein>
    <submittedName>
        <fullName evidence="1">Uncharacterized protein</fullName>
    </submittedName>
</protein>
<keyword evidence="2" id="KW-1185">Reference proteome</keyword>